<dbReference type="Proteomes" id="UP000749559">
    <property type="component" value="Unassembled WGS sequence"/>
</dbReference>
<dbReference type="Gene3D" id="3.40.50.1110">
    <property type="entry name" value="SGNH hydrolase"/>
    <property type="match status" value="1"/>
</dbReference>
<dbReference type="AlphaFoldDB" id="A0A8S4PY62"/>
<dbReference type="OrthoDB" id="5982747at2759"/>
<evidence type="ECO:0000256" key="1">
    <source>
        <dbReference type="SAM" id="MobiDB-lite"/>
    </source>
</evidence>
<protein>
    <submittedName>
        <fullName evidence="2">Uncharacterized protein</fullName>
    </submittedName>
</protein>
<organism evidence="2 3">
    <name type="scientific">Owenia fusiformis</name>
    <name type="common">Polychaete worm</name>
    <dbReference type="NCBI Taxonomy" id="6347"/>
    <lineage>
        <taxon>Eukaryota</taxon>
        <taxon>Metazoa</taxon>
        <taxon>Spiralia</taxon>
        <taxon>Lophotrochozoa</taxon>
        <taxon>Annelida</taxon>
        <taxon>Polychaeta</taxon>
        <taxon>Sedentaria</taxon>
        <taxon>Canalipalpata</taxon>
        <taxon>Sabellida</taxon>
        <taxon>Oweniida</taxon>
        <taxon>Oweniidae</taxon>
        <taxon>Owenia</taxon>
    </lineage>
</organism>
<name>A0A8S4PY62_OWEFU</name>
<gene>
    <name evidence="2" type="ORF">OFUS_LOCUS22501</name>
</gene>
<dbReference type="EMBL" id="CAIIXF020000011">
    <property type="protein sequence ID" value="CAH1798349.1"/>
    <property type="molecule type" value="Genomic_DNA"/>
</dbReference>
<proteinExistence type="predicted"/>
<keyword evidence="3" id="KW-1185">Reference proteome</keyword>
<feature type="region of interest" description="Disordered" evidence="1">
    <location>
        <begin position="1"/>
        <end position="93"/>
    </location>
</feature>
<evidence type="ECO:0000313" key="3">
    <source>
        <dbReference type="Proteomes" id="UP000749559"/>
    </source>
</evidence>
<evidence type="ECO:0000313" key="2">
    <source>
        <dbReference type="EMBL" id="CAH1798349.1"/>
    </source>
</evidence>
<comment type="caution">
    <text evidence="2">The sequence shown here is derived from an EMBL/GenBank/DDBJ whole genome shotgun (WGS) entry which is preliminary data.</text>
</comment>
<feature type="compositionally biased region" description="Polar residues" evidence="1">
    <location>
        <begin position="22"/>
        <end position="52"/>
    </location>
</feature>
<dbReference type="InterPro" id="IPR036514">
    <property type="entry name" value="SGNH_hydro_sf"/>
</dbReference>
<dbReference type="SUPFAM" id="SSF52266">
    <property type="entry name" value="SGNH hydrolase"/>
    <property type="match status" value="1"/>
</dbReference>
<accession>A0A8S4PY62</accession>
<reference evidence="2" key="1">
    <citation type="submission" date="2022-03" db="EMBL/GenBank/DDBJ databases">
        <authorList>
            <person name="Martin C."/>
        </authorList>
    </citation>
    <scope>NUCLEOTIDE SEQUENCE</scope>
</reference>
<sequence length="268" mass="29341">MDKTVTLTQLIGPDDSELEGPSQDSSPISNRVSLSPQSCSKEGVSLATTPEGTINIPIELEPEPDNSQTTAKTVLRRSSRLVSKSTPKTPKSLASTLRGKFRLTRAKGSSILRGFDSEKLNNTEVDCIRGGGTLMMSIRNSPKIYKYSRVVLQIDSNDCSSDKPAKDIVSDYQLLIKGDKNVAEETIVSSICPRFDKPDVQKKIDSVNAELQVLCGDEKVTFINNDTQGFKFQDGCVNEGYIWGDKIHLSKPGIEQTGQKNVTRLQNG</sequence>